<sequence length="198" mass="21700">MKFTTLTLLAGVAASVSAAALTPKAAALEKFNLEVSSWDSRLNGKSITASNNKLKVSLSDSTEDEGCNGPATLFVQYQALFLYNGDYESFQQVAVDRSEDGQDQLQYFTNLHGKPQPFQIKPWSVDEYSRNLLFGDVLLGLTSFWACPDSNNEDTLSIYLDSGFGEPAGQHDCVILQLKTVPQGAPQACEYSEFNNHP</sequence>
<accession>A0AAN6ZM99</accession>
<dbReference type="AlphaFoldDB" id="A0AAN6ZM99"/>
<evidence type="ECO:0000313" key="2">
    <source>
        <dbReference type="EMBL" id="KAK4142446.1"/>
    </source>
</evidence>
<feature type="signal peptide" evidence="1">
    <location>
        <begin position="1"/>
        <end position="18"/>
    </location>
</feature>
<evidence type="ECO:0000313" key="3">
    <source>
        <dbReference type="Proteomes" id="UP001302676"/>
    </source>
</evidence>
<evidence type="ECO:0000256" key="1">
    <source>
        <dbReference type="SAM" id="SignalP"/>
    </source>
</evidence>
<gene>
    <name evidence="2" type="ORF">C8A04DRAFT_29895</name>
</gene>
<dbReference type="GeneID" id="87817784"/>
<feature type="chain" id="PRO_5043054508" evidence="1">
    <location>
        <begin position="19"/>
        <end position="198"/>
    </location>
</feature>
<reference evidence="2" key="2">
    <citation type="submission" date="2023-05" db="EMBL/GenBank/DDBJ databases">
        <authorList>
            <consortium name="Lawrence Berkeley National Laboratory"/>
            <person name="Steindorff A."/>
            <person name="Hensen N."/>
            <person name="Bonometti L."/>
            <person name="Westerberg I."/>
            <person name="Brannstrom I.O."/>
            <person name="Guillou S."/>
            <person name="Cros-Aarteil S."/>
            <person name="Calhoun S."/>
            <person name="Haridas S."/>
            <person name="Kuo A."/>
            <person name="Mondo S."/>
            <person name="Pangilinan J."/>
            <person name="Riley R."/>
            <person name="Labutti K."/>
            <person name="Andreopoulos B."/>
            <person name="Lipzen A."/>
            <person name="Chen C."/>
            <person name="Yanf M."/>
            <person name="Daum C."/>
            <person name="Ng V."/>
            <person name="Clum A."/>
            <person name="Ohm R."/>
            <person name="Martin F."/>
            <person name="Silar P."/>
            <person name="Natvig D."/>
            <person name="Lalanne C."/>
            <person name="Gautier V."/>
            <person name="Ament-Velasquez S.L."/>
            <person name="Kruys A."/>
            <person name="Hutchinson M.I."/>
            <person name="Powell A.J."/>
            <person name="Barry K."/>
            <person name="Miller A.N."/>
            <person name="Grigoriev I.V."/>
            <person name="Debuchy R."/>
            <person name="Gladieux P."/>
            <person name="Thoren M.H."/>
            <person name="Johannesson H."/>
        </authorList>
    </citation>
    <scope>NUCLEOTIDE SEQUENCE</scope>
    <source>
        <strain evidence="2">CBS 141.50</strain>
    </source>
</reference>
<dbReference type="Proteomes" id="UP001302676">
    <property type="component" value="Unassembled WGS sequence"/>
</dbReference>
<proteinExistence type="predicted"/>
<dbReference type="RefSeq" id="XP_062635817.1">
    <property type="nucleotide sequence ID" value="XM_062781171.1"/>
</dbReference>
<keyword evidence="1" id="KW-0732">Signal</keyword>
<reference evidence="2" key="1">
    <citation type="journal article" date="2023" name="Mol. Phylogenet. Evol.">
        <title>Genome-scale phylogeny and comparative genomics of the fungal order Sordariales.</title>
        <authorList>
            <person name="Hensen N."/>
            <person name="Bonometti L."/>
            <person name="Westerberg I."/>
            <person name="Brannstrom I.O."/>
            <person name="Guillou S."/>
            <person name="Cros-Aarteil S."/>
            <person name="Calhoun S."/>
            <person name="Haridas S."/>
            <person name="Kuo A."/>
            <person name="Mondo S."/>
            <person name="Pangilinan J."/>
            <person name="Riley R."/>
            <person name="LaButti K."/>
            <person name="Andreopoulos B."/>
            <person name="Lipzen A."/>
            <person name="Chen C."/>
            <person name="Yan M."/>
            <person name="Daum C."/>
            <person name="Ng V."/>
            <person name="Clum A."/>
            <person name="Steindorff A."/>
            <person name="Ohm R.A."/>
            <person name="Martin F."/>
            <person name="Silar P."/>
            <person name="Natvig D.O."/>
            <person name="Lalanne C."/>
            <person name="Gautier V."/>
            <person name="Ament-Velasquez S.L."/>
            <person name="Kruys A."/>
            <person name="Hutchinson M.I."/>
            <person name="Powell A.J."/>
            <person name="Barry K."/>
            <person name="Miller A.N."/>
            <person name="Grigoriev I.V."/>
            <person name="Debuchy R."/>
            <person name="Gladieux P."/>
            <person name="Hiltunen Thoren M."/>
            <person name="Johannesson H."/>
        </authorList>
    </citation>
    <scope>NUCLEOTIDE SEQUENCE</scope>
    <source>
        <strain evidence="2">CBS 141.50</strain>
    </source>
</reference>
<keyword evidence="3" id="KW-1185">Reference proteome</keyword>
<comment type="caution">
    <text evidence="2">The sequence shown here is derived from an EMBL/GenBank/DDBJ whole genome shotgun (WGS) entry which is preliminary data.</text>
</comment>
<protein>
    <submittedName>
        <fullName evidence="2">Uncharacterized protein</fullName>
    </submittedName>
</protein>
<dbReference type="EMBL" id="MU853597">
    <property type="protein sequence ID" value="KAK4142446.1"/>
    <property type="molecule type" value="Genomic_DNA"/>
</dbReference>
<name>A0AAN6ZM99_9PEZI</name>
<organism evidence="2 3">
    <name type="scientific">Dichotomopilus funicola</name>
    <dbReference type="NCBI Taxonomy" id="1934379"/>
    <lineage>
        <taxon>Eukaryota</taxon>
        <taxon>Fungi</taxon>
        <taxon>Dikarya</taxon>
        <taxon>Ascomycota</taxon>
        <taxon>Pezizomycotina</taxon>
        <taxon>Sordariomycetes</taxon>
        <taxon>Sordariomycetidae</taxon>
        <taxon>Sordariales</taxon>
        <taxon>Chaetomiaceae</taxon>
        <taxon>Dichotomopilus</taxon>
    </lineage>
</organism>